<dbReference type="Gene3D" id="6.20.390.30">
    <property type="match status" value="1"/>
</dbReference>
<dbReference type="InterPro" id="IPR029045">
    <property type="entry name" value="ClpP/crotonase-like_dom_sf"/>
</dbReference>
<evidence type="ECO:0000313" key="3">
    <source>
        <dbReference type="EMBL" id="MEY6433915.1"/>
    </source>
</evidence>
<organism evidence="3 4">
    <name type="scientific">Thioalkalicoccus limnaeus</name>
    <dbReference type="NCBI Taxonomy" id="120681"/>
    <lineage>
        <taxon>Bacteria</taxon>
        <taxon>Pseudomonadati</taxon>
        <taxon>Pseudomonadota</taxon>
        <taxon>Gammaproteobacteria</taxon>
        <taxon>Chromatiales</taxon>
        <taxon>Chromatiaceae</taxon>
        <taxon>Thioalkalicoccus</taxon>
    </lineage>
</organism>
<accession>A0ABV4BN59</accession>
<dbReference type="Gene3D" id="3.90.226.10">
    <property type="entry name" value="2-enoyl-CoA Hydratase, Chain A, domain 1"/>
    <property type="match status" value="1"/>
</dbReference>
<dbReference type="NCBIfam" id="NF006452">
    <property type="entry name" value="PRK08788.1"/>
    <property type="match status" value="1"/>
</dbReference>
<dbReference type="Pfam" id="PF00378">
    <property type="entry name" value="ECH_1"/>
    <property type="match status" value="1"/>
</dbReference>
<dbReference type="PANTHER" id="PTHR11941">
    <property type="entry name" value="ENOYL-COA HYDRATASE-RELATED"/>
    <property type="match status" value="1"/>
</dbReference>
<sequence length="276" mass="31415">MTTRQFSELRIHLDRKHDVAWCYMQPTARPCFTLTLLGDLNNWCRHVAQQAESIGIRYHVIASTVPRIFNLGGDLDLFRSHVERGDRAGLRDYGLACIAALHANIRHFDQEVTTISLVQGEALGGGFETALSSDVLIAERSARFGFPEILFNLFPGMGAYSLLSRKLDPKRAERMILSGRIYTAEELHEMGLVDILVPDGDGELAVYDQIKRENRARNGFRAVRQVRDRVDPITYRELVDIVETWVDTALKLDTRDLRMMERLVARQRQHPLKAAA</sequence>
<evidence type="ECO:0000313" key="4">
    <source>
        <dbReference type="Proteomes" id="UP001564408"/>
    </source>
</evidence>
<comment type="similarity">
    <text evidence="1 2">Belongs to the enoyl-CoA hydratase/isomerase family.</text>
</comment>
<reference evidence="3 4" key="1">
    <citation type="submission" date="2024-05" db="EMBL/GenBank/DDBJ databases">
        <title>Genome Sequence and Characterization of the New Strain Purple Sulfur Bacterium of Genus Thioalkalicoccus.</title>
        <authorList>
            <person name="Bryantseva I.A."/>
            <person name="Kyndt J.A."/>
            <person name="Imhoff J.F."/>
        </authorList>
    </citation>
    <scope>NUCLEOTIDE SEQUENCE [LARGE SCALE GENOMIC DNA]</scope>
    <source>
        <strain evidence="3 4">Um2</strain>
    </source>
</reference>
<proteinExistence type="inferred from homology"/>
<dbReference type="InterPro" id="IPR001753">
    <property type="entry name" value="Enoyl-CoA_hydra/iso"/>
</dbReference>
<dbReference type="InterPro" id="IPR018376">
    <property type="entry name" value="Enoyl-CoA_hyd/isom_CS"/>
</dbReference>
<protein>
    <submittedName>
        <fullName evidence="3">Crotonase/enoyl-CoA hydratase family protein</fullName>
    </submittedName>
</protein>
<dbReference type="Proteomes" id="UP001564408">
    <property type="component" value="Unassembled WGS sequence"/>
</dbReference>
<dbReference type="PROSITE" id="PS00166">
    <property type="entry name" value="ENOYL_COA_HYDRATASE"/>
    <property type="match status" value="1"/>
</dbReference>
<gene>
    <name evidence="3" type="ORF">ABC977_16040</name>
</gene>
<dbReference type="PANTHER" id="PTHR11941:SF54">
    <property type="entry name" value="ENOYL-COA HYDRATASE, MITOCHONDRIAL"/>
    <property type="match status" value="1"/>
</dbReference>
<evidence type="ECO:0000256" key="2">
    <source>
        <dbReference type="RuleBase" id="RU003707"/>
    </source>
</evidence>
<keyword evidence="4" id="KW-1185">Reference proteome</keyword>
<comment type="caution">
    <text evidence="3">The sequence shown here is derived from an EMBL/GenBank/DDBJ whole genome shotgun (WGS) entry which is preliminary data.</text>
</comment>
<dbReference type="SUPFAM" id="SSF52096">
    <property type="entry name" value="ClpP/crotonase"/>
    <property type="match status" value="1"/>
</dbReference>
<evidence type="ECO:0000256" key="1">
    <source>
        <dbReference type="ARBA" id="ARBA00005254"/>
    </source>
</evidence>
<dbReference type="CDD" id="cd06558">
    <property type="entry name" value="crotonase-like"/>
    <property type="match status" value="1"/>
</dbReference>
<name>A0ABV4BN59_9GAMM</name>
<dbReference type="EMBL" id="JBDKXB010000032">
    <property type="protein sequence ID" value="MEY6433915.1"/>
    <property type="molecule type" value="Genomic_DNA"/>
</dbReference>